<dbReference type="AlphaFoldDB" id="G4CJ61"/>
<dbReference type="NCBIfam" id="NF033547">
    <property type="entry name" value="transpos_IS1595"/>
    <property type="match status" value="1"/>
</dbReference>
<sequence length="218" mass="25384">MRRSRLSRYKQSKLIELFVAGVTARTAAQLVGVNKNTAAYYFHRLRLLIYQNSSHLEMLEGEIEADESYFGSRQKGKRGRGAAGKIAVFGLLKRSGRVYTVAVPNTKTATLMPIIREQVEPDSIVYTDCYRSYDVLDVSEFAHFRINHSTHFAERQNHINGIENFWNQAKRVLRKYNGIDLKSFLLFLKECEFKECEFRFNFGTPKQQLKILRLWCEV</sequence>
<dbReference type="Pfam" id="PF12762">
    <property type="entry name" value="DDE_Tnp_IS1595"/>
    <property type="match status" value="1"/>
</dbReference>
<accession>G4CJ61</accession>
<dbReference type="PANTHER" id="PTHR47163">
    <property type="entry name" value="DDE_TNP_IS1595 DOMAIN-CONTAINING PROTEIN"/>
    <property type="match status" value="1"/>
</dbReference>
<evidence type="ECO:0000313" key="3">
    <source>
        <dbReference type="Proteomes" id="UP000003019"/>
    </source>
</evidence>
<dbReference type="EMBL" id="AGAY01000059">
    <property type="protein sequence ID" value="EGY52155.1"/>
    <property type="molecule type" value="Genomic_DNA"/>
</dbReference>
<proteinExistence type="predicted"/>
<dbReference type="STRING" id="1032488.HMPREF9371_1650"/>
<reference evidence="2 3" key="1">
    <citation type="submission" date="2011-05" db="EMBL/GenBank/DDBJ databases">
        <authorList>
            <person name="Muzny D."/>
            <person name="Qin X."/>
            <person name="Deng J."/>
            <person name="Jiang H."/>
            <person name="Liu Y."/>
            <person name="Qu J."/>
            <person name="Song X.-Z."/>
            <person name="Zhang L."/>
            <person name="Thornton R."/>
            <person name="Coyle M."/>
            <person name="Francisco L."/>
            <person name="Jackson L."/>
            <person name="Javaid M."/>
            <person name="Korchina V."/>
            <person name="Kovar C."/>
            <person name="Mata R."/>
            <person name="Mathew T."/>
            <person name="Ngo R."/>
            <person name="Nguyen L."/>
            <person name="Nguyen N."/>
            <person name="Okwuonu G."/>
            <person name="Ongeri F."/>
            <person name="Pham C."/>
            <person name="Simmons D."/>
            <person name="Wilczek-Boney K."/>
            <person name="Hale W."/>
            <person name="Jakkamsetti A."/>
            <person name="Pham P."/>
            <person name="Ruth R."/>
            <person name="San Lucas F."/>
            <person name="Warren J."/>
            <person name="Zhang J."/>
            <person name="Zhao Z."/>
            <person name="Zhou C."/>
            <person name="Zhu D."/>
            <person name="Lee S."/>
            <person name="Bess C."/>
            <person name="Blankenburg K."/>
            <person name="Forbes L."/>
            <person name="Fu Q."/>
            <person name="Gubbala S."/>
            <person name="Hirani K."/>
            <person name="Jayaseelan J.C."/>
            <person name="Lara F."/>
            <person name="Munidasa M."/>
            <person name="Palculict T."/>
            <person name="Patil S."/>
            <person name="Pu L.-L."/>
            <person name="Saada N."/>
            <person name="Tang L."/>
            <person name="Weissenberger G."/>
            <person name="Zhu Y."/>
            <person name="Hemphill L."/>
            <person name="Shang Y."/>
            <person name="Youmans B."/>
            <person name="Ayvaz T."/>
            <person name="Ross M."/>
            <person name="Santibanez J."/>
            <person name="Aqrawi P."/>
            <person name="Gross S."/>
            <person name="Joshi V."/>
            <person name="Fowler G."/>
            <person name="Nazareth L."/>
            <person name="Reid J."/>
            <person name="Worley K."/>
            <person name="Petrosino J."/>
            <person name="Highlander S."/>
            <person name="Gibbs R."/>
        </authorList>
    </citation>
    <scope>NUCLEOTIDE SEQUENCE [LARGE SCALE GENOMIC DNA]</scope>
    <source>
        <strain evidence="2 3">871</strain>
    </source>
</reference>
<dbReference type="Proteomes" id="UP000003019">
    <property type="component" value="Unassembled WGS sequence"/>
</dbReference>
<dbReference type="PANTHER" id="PTHR47163:SF2">
    <property type="entry name" value="SI:DKEY-17M8.2"/>
    <property type="match status" value="1"/>
</dbReference>
<comment type="caution">
    <text evidence="2">The sequence shown here is derived from an EMBL/GenBank/DDBJ whole genome shotgun (WGS) entry which is preliminary data.</text>
</comment>
<organism evidence="2 3">
    <name type="scientific">Neisseria shayeganii 871</name>
    <dbReference type="NCBI Taxonomy" id="1032488"/>
    <lineage>
        <taxon>Bacteria</taxon>
        <taxon>Pseudomonadati</taxon>
        <taxon>Pseudomonadota</taxon>
        <taxon>Betaproteobacteria</taxon>
        <taxon>Neisseriales</taxon>
        <taxon>Neisseriaceae</taxon>
        <taxon>Neisseria</taxon>
    </lineage>
</organism>
<dbReference type="InterPro" id="IPR024445">
    <property type="entry name" value="Tnp_ISXO2-like"/>
</dbReference>
<name>G4CJ61_9NEIS</name>
<feature type="domain" description="ISXO2-like transposase" evidence="1">
    <location>
        <begin position="58"/>
        <end position="201"/>
    </location>
</feature>
<dbReference type="InterPro" id="IPR053164">
    <property type="entry name" value="IS1016-like_transposase"/>
</dbReference>
<keyword evidence="3" id="KW-1185">Reference proteome</keyword>
<dbReference type="SMART" id="SM01126">
    <property type="entry name" value="DDE_Tnp_IS1595"/>
    <property type="match status" value="1"/>
</dbReference>
<gene>
    <name evidence="2" type="primary">tpn3</name>
    <name evidence="2" type="ORF">HMPREF9371_1650</name>
</gene>
<evidence type="ECO:0000313" key="2">
    <source>
        <dbReference type="EMBL" id="EGY52155.1"/>
    </source>
</evidence>
<dbReference type="OrthoDB" id="8601427at2"/>
<dbReference type="HOGENOM" id="CLU_044348_11_0_4"/>
<evidence type="ECO:0000259" key="1">
    <source>
        <dbReference type="SMART" id="SM01126"/>
    </source>
</evidence>
<protein>
    <submittedName>
        <fullName evidence="2">Transposase</fullName>
    </submittedName>
</protein>
<dbReference type="RefSeq" id="WP_009119340.1">
    <property type="nucleotide sequence ID" value="NZ_JH164926.1"/>
</dbReference>